<accession>A0A2T1BWH8</accession>
<organism evidence="1 2">
    <name type="scientific">Merismopedia glauca CCAP 1448/3</name>
    <dbReference type="NCBI Taxonomy" id="1296344"/>
    <lineage>
        <taxon>Bacteria</taxon>
        <taxon>Bacillati</taxon>
        <taxon>Cyanobacteriota</taxon>
        <taxon>Cyanophyceae</taxon>
        <taxon>Synechococcales</taxon>
        <taxon>Merismopediaceae</taxon>
        <taxon>Merismopedia</taxon>
    </lineage>
</organism>
<dbReference type="AlphaFoldDB" id="A0A2T1BWH8"/>
<reference evidence="1 2" key="1">
    <citation type="submission" date="2018-02" db="EMBL/GenBank/DDBJ databases">
        <authorList>
            <person name="Cohen D.B."/>
            <person name="Kent A.D."/>
        </authorList>
    </citation>
    <scope>NUCLEOTIDE SEQUENCE [LARGE SCALE GENOMIC DNA]</scope>
    <source>
        <strain evidence="1 2">CCAP 1448/3</strain>
    </source>
</reference>
<sequence length="99" mass="11128">MPNPKGHTPNLQPYQPQWISGRTKTIRVPIVLADQVIDYARKLDNHLTQVDNSDDIIYQVLAALEAITSAPGTARLPKKLKQQLEEEVIQKLQSLVTSE</sequence>
<comment type="caution">
    <text evidence="1">The sequence shown here is derived from an EMBL/GenBank/DDBJ whole genome shotgun (WGS) entry which is preliminary data.</text>
</comment>
<dbReference type="RefSeq" id="WP_106292146.1">
    <property type="nucleotide sequence ID" value="NZ_CAWNTC010000086.1"/>
</dbReference>
<protein>
    <submittedName>
        <fullName evidence="1">Uncharacterized protein</fullName>
    </submittedName>
</protein>
<proteinExistence type="predicted"/>
<evidence type="ECO:0000313" key="2">
    <source>
        <dbReference type="Proteomes" id="UP000238762"/>
    </source>
</evidence>
<dbReference type="Proteomes" id="UP000238762">
    <property type="component" value="Unassembled WGS sequence"/>
</dbReference>
<evidence type="ECO:0000313" key="1">
    <source>
        <dbReference type="EMBL" id="PSB00342.1"/>
    </source>
</evidence>
<reference evidence="1 2" key="2">
    <citation type="submission" date="2018-03" db="EMBL/GenBank/DDBJ databases">
        <title>The ancient ancestry and fast evolution of plastids.</title>
        <authorList>
            <person name="Moore K.R."/>
            <person name="Magnabosco C."/>
            <person name="Momper L."/>
            <person name="Gold D.A."/>
            <person name="Bosak T."/>
            <person name="Fournier G.P."/>
        </authorList>
    </citation>
    <scope>NUCLEOTIDE SEQUENCE [LARGE SCALE GENOMIC DNA]</scope>
    <source>
        <strain evidence="1 2">CCAP 1448/3</strain>
    </source>
</reference>
<gene>
    <name evidence="1" type="ORF">C7B64_24045</name>
</gene>
<dbReference type="OrthoDB" id="428709at2"/>
<keyword evidence="2" id="KW-1185">Reference proteome</keyword>
<dbReference type="EMBL" id="PVWJ01000246">
    <property type="protein sequence ID" value="PSB00342.1"/>
    <property type="molecule type" value="Genomic_DNA"/>
</dbReference>
<name>A0A2T1BWH8_9CYAN</name>